<accession>A0A9X2X7R0</accession>
<dbReference type="InterPro" id="IPR029069">
    <property type="entry name" value="HotDog_dom_sf"/>
</dbReference>
<dbReference type="SUPFAM" id="SSF54637">
    <property type="entry name" value="Thioesterase/thiol ester dehydrase-isomerase"/>
    <property type="match status" value="1"/>
</dbReference>
<evidence type="ECO:0000313" key="1">
    <source>
        <dbReference type="EMBL" id="MCT8990852.1"/>
    </source>
</evidence>
<dbReference type="Pfam" id="PF13279">
    <property type="entry name" value="4HBT_2"/>
    <property type="match status" value="1"/>
</dbReference>
<dbReference type="Proteomes" id="UP001149009">
    <property type="component" value="Unassembled WGS sequence"/>
</dbReference>
<proteinExistence type="predicted"/>
<dbReference type="Gene3D" id="3.10.129.10">
    <property type="entry name" value="Hotdog Thioesterase"/>
    <property type="match status" value="1"/>
</dbReference>
<dbReference type="AlphaFoldDB" id="A0A9X2X7R0"/>
<evidence type="ECO:0000313" key="2">
    <source>
        <dbReference type="Proteomes" id="UP001149009"/>
    </source>
</evidence>
<name>A0A9X2X7R0_9HYPH</name>
<reference evidence="1" key="1">
    <citation type="submission" date="2022-08" db="EMBL/GenBank/DDBJ databases">
        <title>Chelativorans sichuanense sp. nov., a paraffin oil-degrading bacterium isolated from a mixture of oil-based drill cuttings and paddy soil.</title>
        <authorList>
            <person name="Yu J."/>
            <person name="Liu H."/>
            <person name="Chen Q."/>
        </authorList>
    </citation>
    <scope>NUCLEOTIDE SEQUENCE</scope>
    <source>
        <strain evidence="1">SCAU 2101</strain>
    </source>
</reference>
<comment type="caution">
    <text evidence="1">The sequence shown here is derived from an EMBL/GenBank/DDBJ whole genome shotgun (WGS) entry which is preliminary data.</text>
</comment>
<dbReference type="CDD" id="cd00586">
    <property type="entry name" value="4HBT"/>
    <property type="match status" value="1"/>
</dbReference>
<sequence length="161" mass="18344">MEPIGAPHISRIFDIEEEWIDYNGHLNMAYYTVLFDRASDEVSERLGMGPAYAKARRLTTYTAEIHICYVRELHLSDRVTATWQLLDHDEKRLHAFQELRHVDGWLAATCESLTLHVDMGGPKVTPFPPDVAARIDNVAKAHAALPRPERAGRTVGIRRRT</sequence>
<gene>
    <name evidence="1" type="ORF">NYR54_11205</name>
</gene>
<dbReference type="EMBL" id="JAODNV010000011">
    <property type="protein sequence ID" value="MCT8990852.1"/>
    <property type="molecule type" value="Genomic_DNA"/>
</dbReference>
<protein>
    <submittedName>
        <fullName evidence="1">Thioesterase family protein</fullName>
    </submittedName>
</protein>
<organism evidence="1 2">
    <name type="scientific">Chelativorans petroleitrophicus</name>
    <dbReference type="NCBI Taxonomy" id="2975484"/>
    <lineage>
        <taxon>Bacteria</taxon>
        <taxon>Pseudomonadati</taxon>
        <taxon>Pseudomonadota</taxon>
        <taxon>Alphaproteobacteria</taxon>
        <taxon>Hyphomicrobiales</taxon>
        <taxon>Phyllobacteriaceae</taxon>
        <taxon>Chelativorans</taxon>
    </lineage>
</organism>
<dbReference type="RefSeq" id="WP_261515741.1">
    <property type="nucleotide sequence ID" value="NZ_JAODNV010000011.1"/>
</dbReference>
<keyword evidence="2" id="KW-1185">Reference proteome</keyword>